<sequence length="76" mass="8535">MRWTSLADDLPAQWESPEQETLIEPMRKGLVPTRGNLSVGPTVGEHLTDTARILIRASDSLLACDATRPMTRWRDC</sequence>
<dbReference type="Proteomes" id="UP000762676">
    <property type="component" value="Unassembled WGS sequence"/>
</dbReference>
<organism evidence="1 2">
    <name type="scientific">Elysia marginata</name>
    <dbReference type="NCBI Taxonomy" id="1093978"/>
    <lineage>
        <taxon>Eukaryota</taxon>
        <taxon>Metazoa</taxon>
        <taxon>Spiralia</taxon>
        <taxon>Lophotrochozoa</taxon>
        <taxon>Mollusca</taxon>
        <taxon>Gastropoda</taxon>
        <taxon>Heterobranchia</taxon>
        <taxon>Euthyneura</taxon>
        <taxon>Panpulmonata</taxon>
        <taxon>Sacoglossa</taxon>
        <taxon>Placobranchoidea</taxon>
        <taxon>Plakobranchidae</taxon>
        <taxon>Elysia</taxon>
    </lineage>
</organism>
<name>A0AAV4JWD2_9GAST</name>
<dbReference type="EMBL" id="BMAT01007070">
    <property type="protein sequence ID" value="GFS25661.1"/>
    <property type="molecule type" value="Genomic_DNA"/>
</dbReference>
<dbReference type="InterPro" id="IPR029035">
    <property type="entry name" value="DHS-like_NAD/FAD-binding_dom"/>
</dbReference>
<dbReference type="AlphaFoldDB" id="A0AAV4JWD2"/>
<evidence type="ECO:0000313" key="2">
    <source>
        <dbReference type="Proteomes" id="UP000762676"/>
    </source>
</evidence>
<comment type="caution">
    <text evidence="1">The sequence shown here is derived from an EMBL/GenBank/DDBJ whole genome shotgun (WGS) entry which is preliminary data.</text>
</comment>
<reference evidence="1 2" key="1">
    <citation type="journal article" date="2021" name="Elife">
        <title>Chloroplast acquisition without the gene transfer in kleptoplastic sea slugs, Plakobranchus ocellatus.</title>
        <authorList>
            <person name="Maeda T."/>
            <person name="Takahashi S."/>
            <person name="Yoshida T."/>
            <person name="Shimamura S."/>
            <person name="Takaki Y."/>
            <person name="Nagai Y."/>
            <person name="Toyoda A."/>
            <person name="Suzuki Y."/>
            <person name="Arimoto A."/>
            <person name="Ishii H."/>
            <person name="Satoh N."/>
            <person name="Nishiyama T."/>
            <person name="Hasebe M."/>
            <person name="Maruyama T."/>
            <person name="Minagawa J."/>
            <person name="Obokata J."/>
            <person name="Shigenobu S."/>
        </authorList>
    </citation>
    <scope>NUCLEOTIDE SEQUENCE [LARGE SCALE GENOMIC DNA]</scope>
</reference>
<proteinExistence type="predicted"/>
<accession>A0AAV4JWD2</accession>
<evidence type="ECO:0000313" key="1">
    <source>
        <dbReference type="EMBL" id="GFS25661.1"/>
    </source>
</evidence>
<protein>
    <submittedName>
        <fullName evidence="1">Uncharacterized protein</fullName>
    </submittedName>
</protein>
<dbReference type="SUPFAM" id="SSF52467">
    <property type="entry name" value="DHS-like NAD/FAD-binding domain"/>
    <property type="match status" value="1"/>
</dbReference>
<gene>
    <name evidence="1" type="ORF">ElyMa_003447100</name>
</gene>
<keyword evidence="2" id="KW-1185">Reference proteome</keyword>